<evidence type="ECO:0000259" key="1">
    <source>
        <dbReference type="PROSITE" id="PS50994"/>
    </source>
</evidence>
<proteinExistence type="predicted"/>
<dbReference type="Gene3D" id="3.30.420.10">
    <property type="entry name" value="Ribonuclease H-like superfamily/Ribonuclease H"/>
    <property type="match status" value="1"/>
</dbReference>
<dbReference type="EMBL" id="LGUB01000055">
    <property type="protein sequence ID" value="KRH94580.1"/>
    <property type="molecule type" value="Genomic_DNA"/>
</dbReference>
<protein>
    <submittedName>
        <fullName evidence="2">LTR Retrotransposon</fullName>
    </submittedName>
</protein>
<dbReference type="PROSITE" id="PS50994">
    <property type="entry name" value="INTEGRASE"/>
    <property type="match status" value="1"/>
</dbReference>
<dbReference type="Pfam" id="PF00665">
    <property type="entry name" value="rve"/>
    <property type="match status" value="1"/>
</dbReference>
<evidence type="ECO:0000313" key="3">
    <source>
        <dbReference type="Proteomes" id="UP000051530"/>
    </source>
</evidence>
<sequence>MSDQISRVPMFRKYRRSSRIDIMDYNERYKVIIAVDYFSRYVFGAVYNTKESKNIVQFLEKMYDKFKFKILQSDNGKEFSNKLVTDWANKKGVIQDFITPHYHAANGRVERAIRTIGESLEAQKDL</sequence>
<dbReference type="InterPro" id="IPR050951">
    <property type="entry name" value="Retrovirus_Pol_polyprotein"/>
</dbReference>
<organism evidence="2 3">
    <name type="scientific">Pseudoloma neurophilia</name>
    <dbReference type="NCBI Taxonomy" id="146866"/>
    <lineage>
        <taxon>Eukaryota</taxon>
        <taxon>Fungi</taxon>
        <taxon>Fungi incertae sedis</taxon>
        <taxon>Microsporidia</taxon>
        <taxon>Pseudoloma</taxon>
    </lineage>
</organism>
<dbReference type="Proteomes" id="UP000051530">
    <property type="component" value="Unassembled WGS sequence"/>
</dbReference>
<accession>A0A0R0M4X7</accession>
<dbReference type="PANTHER" id="PTHR37984:SF5">
    <property type="entry name" value="PROTEIN NYNRIN-LIKE"/>
    <property type="match status" value="1"/>
</dbReference>
<dbReference type="InterPro" id="IPR001584">
    <property type="entry name" value="Integrase_cat-core"/>
</dbReference>
<dbReference type="SUPFAM" id="SSF53098">
    <property type="entry name" value="Ribonuclease H-like"/>
    <property type="match status" value="1"/>
</dbReference>
<gene>
    <name evidence="2" type="ORF">M153_2040006652</name>
</gene>
<dbReference type="InterPro" id="IPR012337">
    <property type="entry name" value="RNaseH-like_sf"/>
</dbReference>
<dbReference type="GO" id="GO:0015074">
    <property type="term" value="P:DNA integration"/>
    <property type="evidence" value="ECO:0007669"/>
    <property type="project" value="InterPro"/>
</dbReference>
<reference evidence="2 3" key="1">
    <citation type="submission" date="2015-07" db="EMBL/GenBank/DDBJ databases">
        <title>The genome of Pseudoloma neurophilia, a relevant intracellular parasite of the zebrafish.</title>
        <authorList>
            <person name="Ndikumana S."/>
            <person name="Pelin A."/>
            <person name="Sanders J."/>
            <person name="Corradi N."/>
        </authorList>
    </citation>
    <scope>NUCLEOTIDE SEQUENCE [LARGE SCALE GENOMIC DNA]</scope>
    <source>
        <strain evidence="2 3">MK1</strain>
    </source>
</reference>
<dbReference type="GO" id="GO:0003676">
    <property type="term" value="F:nucleic acid binding"/>
    <property type="evidence" value="ECO:0007669"/>
    <property type="project" value="InterPro"/>
</dbReference>
<dbReference type="VEuPathDB" id="MicrosporidiaDB:M153_2040006652"/>
<dbReference type="GO" id="GO:0005634">
    <property type="term" value="C:nucleus"/>
    <property type="evidence" value="ECO:0007669"/>
    <property type="project" value="UniProtKB-ARBA"/>
</dbReference>
<comment type="caution">
    <text evidence="2">The sequence shown here is derived from an EMBL/GenBank/DDBJ whole genome shotgun (WGS) entry which is preliminary data.</text>
</comment>
<dbReference type="AlphaFoldDB" id="A0A0R0M4X7"/>
<dbReference type="PANTHER" id="PTHR37984">
    <property type="entry name" value="PROTEIN CBG26694"/>
    <property type="match status" value="1"/>
</dbReference>
<keyword evidence="3" id="KW-1185">Reference proteome</keyword>
<evidence type="ECO:0000313" key="2">
    <source>
        <dbReference type="EMBL" id="KRH94580.1"/>
    </source>
</evidence>
<dbReference type="InterPro" id="IPR036397">
    <property type="entry name" value="RNaseH_sf"/>
</dbReference>
<name>A0A0R0M4X7_9MICR</name>
<feature type="domain" description="Integrase catalytic" evidence="1">
    <location>
        <begin position="5"/>
        <end position="126"/>
    </location>
</feature>
<dbReference type="OrthoDB" id="2195233at2759"/>